<evidence type="ECO:0000256" key="2">
    <source>
        <dbReference type="ARBA" id="ARBA00022448"/>
    </source>
</evidence>
<keyword evidence="2" id="KW-0813">Transport</keyword>
<dbReference type="PANTHER" id="PTHR30183:SF6">
    <property type="entry name" value="INNER MEMBRANE ABC TRANSPORTER PERMEASE PROTEIN YNJC"/>
    <property type="match status" value="1"/>
</dbReference>
<evidence type="ECO:0000256" key="4">
    <source>
        <dbReference type="ARBA" id="ARBA00022692"/>
    </source>
</evidence>
<dbReference type="RefSeq" id="WP_085463561.1">
    <property type="nucleotide sequence ID" value="NZ_FXBL01000004.1"/>
</dbReference>
<proteinExistence type="predicted"/>
<accession>A0A1X7NAS0</accession>
<feature type="transmembrane region" description="Helical" evidence="7">
    <location>
        <begin position="423"/>
        <end position="442"/>
    </location>
</feature>
<dbReference type="Proteomes" id="UP000193083">
    <property type="component" value="Unassembled WGS sequence"/>
</dbReference>
<dbReference type="EMBL" id="FXBL01000004">
    <property type="protein sequence ID" value="SMH34184.1"/>
    <property type="molecule type" value="Genomic_DNA"/>
</dbReference>
<reference evidence="9 10" key="1">
    <citation type="submission" date="2017-04" db="EMBL/GenBank/DDBJ databases">
        <authorList>
            <person name="Afonso C.L."/>
            <person name="Miller P.J."/>
            <person name="Scott M.A."/>
            <person name="Spackman E."/>
            <person name="Goraichik I."/>
            <person name="Dimitrov K.M."/>
            <person name="Suarez D.L."/>
            <person name="Swayne D.E."/>
        </authorList>
    </citation>
    <scope>NUCLEOTIDE SEQUENCE [LARGE SCALE GENOMIC DNA]</scope>
    <source>
        <strain evidence="9 10">B5P</strain>
    </source>
</reference>
<evidence type="ECO:0000259" key="8">
    <source>
        <dbReference type="PROSITE" id="PS50928"/>
    </source>
</evidence>
<evidence type="ECO:0000256" key="1">
    <source>
        <dbReference type="ARBA" id="ARBA00004651"/>
    </source>
</evidence>
<organism evidence="9 10">
    <name type="scientific">Mesorhizobium australicum</name>
    <dbReference type="NCBI Taxonomy" id="536018"/>
    <lineage>
        <taxon>Bacteria</taxon>
        <taxon>Pseudomonadati</taxon>
        <taxon>Pseudomonadota</taxon>
        <taxon>Alphaproteobacteria</taxon>
        <taxon>Hyphomicrobiales</taxon>
        <taxon>Phyllobacteriaceae</taxon>
        <taxon>Mesorhizobium</taxon>
    </lineage>
</organism>
<feature type="transmembrane region" description="Helical" evidence="7">
    <location>
        <begin position="525"/>
        <end position="551"/>
    </location>
</feature>
<keyword evidence="5 7" id="KW-1133">Transmembrane helix</keyword>
<keyword evidence="10" id="KW-1185">Reference proteome</keyword>
<evidence type="ECO:0000256" key="5">
    <source>
        <dbReference type="ARBA" id="ARBA00022989"/>
    </source>
</evidence>
<dbReference type="GO" id="GO:0005886">
    <property type="term" value="C:plasma membrane"/>
    <property type="evidence" value="ECO:0007669"/>
    <property type="project" value="UniProtKB-SubCell"/>
</dbReference>
<dbReference type="PANTHER" id="PTHR30183">
    <property type="entry name" value="MOLYBDENUM TRANSPORT SYSTEM PERMEASE PROTEIN MODB"/>
    <property type="match status" value="1"/>
</dbReference>
<evidence type="ECO:0000256" key="7">
    <source>
        <dbReference type="SAM" id="Phobius"/>
    </source>
</evidence>
<dbReference type="SUPFAM" id="SSF161098">
    <property type="entry name" value="MetI-like"/>
    <property type="match status" value="2"/>
</dbReference>
<name>A0A1X7NAS0_9HYPH</name>
<keyword evidence="6 7" id="KW-0472">Membrane</keyword>
<feature type="transmembrane region" description="Helical" evidence="7">
    <location>
        <begin position="146"/>
        <end position="170"/>
    </location>
</feature>
<feature type="transmembrane region" description="Helical" evidence="7">
    <location>
        <begin position="300"/>
        <end position="331"/>
    </location>
</feature>
<feature type="domain" description="ABC transmembrane type-1" evidence="8">
    <location>
        <begin position="355"/>
        <end position="546"/>
    </location>
</feature>
<evidence type="ECO:0000313" key="10">
    <source>
        <dbReference type="Proteomes" id="UP000193083"/>
    </source>
</evidence>
<gene>
    <name evidence="9" type="ORF">SAMN02982922_1469</name>
</gene>
<dbReference type="InterPro" id="IPR000515">
    <property type="entry name" value="MetI-like"/>
</dbReference>
<feature type="transmembrane region" description="Helical" evidence="7">
    <location>
        <begin position="55"/>
        <end position="82"/>
    </location>
</feature>
<sequence length="559" mass="58623">MLTRLGPPLAILLLTGPILAGLLGTLLPAFGYLPALGGEAMSLEPLRQLAAEPAIVRSALLSLGTGLAATALSVLVVALFLAGWTGTKTFARVQHLISPLLSLPHAAAAFGLAFLIAPSGMIARLLSPGLTGWEQPPDLLIVNDPLGLSLVAGLAVKEIPFLFLVALAALQQASPAPRAALVASLGYGRVAGFLFSTWPAVYRQIRLAVFAVLAFSTSVVDVSAILGPTSPATLGVRIVGWMSDPDLSMRFKASAGAVLQLGLTALALLIWIAVERAAAAVRDRLCEQGCRARRDGAVRYAGLGAMSLSGFVVMAGLATLGIWSVAGLWQFPDALPGEWTLSTWMKVLPRAGGPLATTLIVAAIATAVAVWVTILCLIREDRTGRAAGRGALAIVYLPLIVPQAAFLFGLQLLFLLAGLNASLPSLVLAHLVFVMPYVFLSLSDPWRAYDRRFDAVAAGLGKSRLRTLVSVRLPILARPTLVAAAVGFAVSIGQYLPTLLVAGGRLPTITTEAVALASGGNRRVIGVYAFLQMLLPVIGFAIATLVPALLWRRFRALRY</sequence>
<evidence type="ECO:0000313" key="9">
    <source>
        <dbReference type="EMBL" id="SMH34184.1"/>
    </source>
</evidence>
<keyword evidence="3" id="KW-1003">Cell membrane</keyword>
<feature type="transmembrane region" description="Helical" evidence="7">
    <location>
        <begin position="207"/>
        <end position="226"/>
    </location>
</feature>
<protein>
    <submittedName>
        <fullName evidence="9">Putative thiamine transport system permease protein</fullName>
    </submittedName>
</protein>
<feature type="transmembrane region" description="Helical" evidence="7">
    <location>
        <begin position="351"/>
        <end position="378"/>
    </location>
</feature>
<evidence type="ECO:0000256" key="3">
    <source>
        <dbReference type="ARBA" id="ARBA00022475"/>
    </source>
</evidence>
<comment type="subcellular location">
    <subcellularLocation>
        <location evidence="1">Cell membrane</location>
        <topology evidence="1">Multi-pass membrane protein</topology>
    </subcellularLocation>
</comment>
<dbReference type="InterPro" id="IPR035906">
    <property type="entry name" value="MetI-like_sf"/>
</dbReference>
<dbReference type="GO" id="GO:0055085">
    <property type="term" value="P:transmembrane transport"/>
    <property type="evidence" value="ECO:0007669"/>
    <property type="project" value="InterPro"/>
</dbReference>
<evidence type="ECO:0000256" key="6">
    <source>
        <dbReference type="ARBA" id="ARBA00023136"/>
    </source>
</evidence>
<feature type="transmembrane region" description="Helical" evidence="7">
    <location>
        <begin position="475"/>
        <end position="496"/>
    </location>
</feature>
<feature type="transmembrane region" description="Helical" evidence="7">
    <location>
        <begin position="253"/>
        <end position="274"/>
    </location>
</feature>
<dbReference type="Gene3D" id="1.10.3720.10">
    <property type="entry name" value="MetI-like"/>
    <property type="match status" value="2"/>
</dbReference>
<dbReference type="OrthoDB" id="7852521at2"/>
<feature type="transmembrane region" description="Helical" evidence="7">
    <location>
        <begin position="103"/>
        <end position="126"/>
    </location>
</feature>
<keyword evidence="4 7" id="KW-0812">Transmembrane</keyword>
<feature type="transmembrane region" description="Helical" evidence="7">
    <location>
        <begin position="390"/>
        <end position="417"/>
    </location>
</feature>
<dbReference type="PROSITE" id="PS50928">
    <property type="entry name" value="ABC_TM1"/>
    <property type="match status" value="1"/>
</dbReference>
<dbReference type="AlphaFoldDB" id="A0A1X7NAS0"/>